<dbReference type="Proteomes" id="UP001206595">
    <property type="component" value="Unassembled WGS sequence"/>
</dbReference>
<feature type="transmembrane region" description="Helical" evidence="1">
    <location>
        <begin position="83"/>
        <end position="105"/>
    </location>
</feature>
<comment type="caution">
    <text evidence="2">The sequence shown here is derived from an EMBL/GenBank/DDBJ whole genome shotgun (WGS) entry which is preliminary data.</text>
</comment>
<dbReference type="RefSeq" id="XP_051443019.1">
    <property type="nucleotide sequence ID" value="XM_051590415.1"/>
</dbReference>
<dbReference type="AlphaFoldDB" id="A0AAD5E807"/>
<keyword evidence="1" id="KW-0472">Membrane</keyword>
<evidence type="ECO:0000313" key="3">
    <source>
        <dbReference type="Proteomes" id="UP001206595"/>
    </source>
</evidence>
<dbReference type="GeneID" id="75915758"/>
<dbReference type="EMBL" id="MU620934">
    <property type="protein sequence ID" value="KAI8578015.1"/>
    <property type="molecule type" value="Genomic_DNA"/>
</dbReference>
<reference evidence="2" key="2">
    <citation type="journal article" date="2022" name="Proc. Natl. Acad. Sci. U.S.A.">
        <title>Diploid-dominant life cycles characterize the early evolution of Fungi.</title>
        <authorList>
            <person name="Amses K.R."/>
            <person name="Simmons D.R."/>
            <person name="Longcore J.E."/>
            <person name="Mondo S.J."/>
            <person name="Seto K."/>
            <person name="Jeronimo G.H."/>
            <person name="Bonds A.E."/>
            <person name="Quandt C.A."/>
            <person name="Davis W.J."/>
            <person name="Chang Y."/>
            <person name="Federici B.A."/>
            <person name="Kuo A."/>
            <person name="LaButti K."/>
            <person name="Pangilinan J."/>
            <person name="Andreopoulos W."/>
            <person name="Tritt A."/>
            <person name="Riley R."/>
            <person name="Hundley H."/>
            <person name="Johnson J."/>
            <person name="Lipzen A."/>
            <person name="Barry K."/>
            <person name="Lang B.F."/>
            <person name="Cuomo C.A."/>
            <person name="Buchler N.E."/>
            <person name="Grigoriev I.V."/>
            <person name="Spatafora J.W."/>
            <person name="Stajich J.E."/>
            <person name="James T.Y."/>
        </authorList>
    </citation>
    <scope>NUCLEOTIDE SEQUENCE</scope>
    <source>
        <strain evidence="2">AG</strain>
    </source>
</reference>
<sequence length="119" mass="14312">MFIPMDKGTASYILADANYKHVNIDLSKDIDRRISEREIKKKVLDDWEVRHRRTRVFERRHNSTYTHISHITFSHRRTIRCCCCLFTCLDSSIFLFYLFIFSFSLSTLRSSLSFFPLYN</sequence>
<reference evidence="2" key="1">
    <citation type="submission" date="2021-06" db="EMBL/GenBank/DDBJ databases">
        <authorList>
            <consortium name="DOE Joint Genome Institute"/>
            <person name="Mondo S.J."/>
            <person name="Amses K.R."/>
            <person name="Simmons D.R."/>
            <person name="Longcore J.E."/>
            <person name="Seto K."/>
            <person name="Alves G.H."/>
            <person name="Bonds A.E."/>
            <person name="Quandt C.A."/>
            <person name="Davis W.J."/>
            <person name="Chang Y."/>
            <person name="Letcher P.M."/>
            <person name="Powell M.J."/>
            <person name="Kuo A."/>
            <person name="Labutti K."/>
            <person name="Pangilinan J."/>
            <person name="Andreopoulos W."/>
            <person name="Tritt A."/>
            <person name="Riley R."/>
            <person name="Hundley H."/>
            <person name="Johnson J."/>
            <person name="Lipzen A."/>
            <person name="Barry K."/>
            <person name="Berbee M.L."/>
            <person name="Buchler N.E."/>
            <person name="Grigoriev I.V."/>
            <person name="Spatafora J.W."/>
            <person name="Stajich J.E."/>
            <person name="James T.Y."/>
        </authorList>
    </citation>
    <scope>NUCLEOTIDE SEQUENCE</scope>
    <source>
        <strain evidence="2">AG</strain>
    </source>
</reference>
<keyword evidence="1" id="KW-1133">Transmembrane helix</keyword>
<name>A0AAD5E807_UMBRA</name>
<evidence type="ECO:0000313" key="2">
    <source>
        <dbReference type="EMBL" id="KAI8578015.1"/>
    </source>
</evidence>
<gene>
    <name evidence="2" type="ORF">K450DRAFT_249503</name>
</gene>
<accession>A0AAD5E807</accession>
<keyword evidence="3" id="KW-1185">Reference proteome</keyword>
<protein>
    <submittedName>
        <fullName evidence="2">Uncharacterized protein</fullName>
    </submittedName>
</protein>
<proteinExistence type="predicted"/>
<keyword evidence="1" id="KW-0812">Transmembrane</keyword>
<organism evidence="2 3">
    <name type="scientific">Umbelopsis ramanniana AG</name>
    <dbReference type="NCBI Taxonomy" id="1314678"/>
    <lineage>
        <taxon>Eukaryota</taxon>
        <taxon>Fungi</taxon>
        <taxon>Fungi incertae sedis</taxon>
        <taxon>Mucoromycota</taxon>
        <taxon>Mucoromycotina</taxon>
        <taxon>Umbelopsidomycetes</taxon>
        <taxon>Umbelopsidales</taxon>
        <taxon>Umbelopsidaceae</taxon>
        <taxon>Umbelopsis</taxon>
    </lineage>
</organism>
<evidence type="ECO:0000256" key="1">
    <source>
        <dbReference type="SAM" id="Phobius"/>
    </source>
</evidence>